<keyword evidence="2" id="KW-1185">Reference proteome</keyword>
<name>A0A5N4A340_PHOPY</name>
<dbReference type="Proteomes" id="UP000327044">
    <property type="component" value="Unassembled WGS sequence"/>
</dbReference>
<comment type="caution">
    <text evidence="1">The sequence shown here is derived from an EMBL/GenBank/DDBJ whole genome shotgun (WGS) entry which is preliminary data.</text>
</comment>
<evidence type="ECO:0000313" key="2">
    <source>
        <dbReference type="Proteomes" id="UP000327044"/>
    </source>
</evidence>
<accession>A0A5N4A340</accession>
<protein>
    <submittedName>
        <fullName evidence="1">Uncharacterized protein</fullName>
    </submittedName>
</protein>
<reference evidence="1 2" key="1">
    <citation type="journal article" date="2018" name="Elife">
        <title>Firefly genomes illuminate parallel origins of bioluminescence in beetles.</title>
        <authorList>
            <person name="Fallon T.R."/>
            <person name="Lower S.E."/>
            <person name="Chang C.H."/>
            <person name="Bessho-Uehara M."/>
            <person name="Martin G.J."/>
            <person name="Bewick A.J."/>
            <person name="Behringer M."/>
            <person name="Debat H.J."/>
            <person name="Wong I."/>
            <person name="Day J.C."/>
            <person name="Suvorov A."/>
            <person name="Silva C.J."/>
            <person name="Stanger-Hall K.F."/>
            <person name="Hall D.W."/>
            <person name="Schmitz R.J."/>
            <person name="Nelson D.R."/>
            <person name="Lewis S.M."/>
            <person name="Shigenobu S."/>
            <person name="Bybee S.M."/>
            <person name="Larracuente A.M."/>
            <person name="Oba Y."/>
            <person name="Weng J.K."/>
        </authorList>
    </citation>
    <scope>NUCLEOTIDE SEQUENCE [LARGE SCALE GENOMIC DNA]</scope>
    <source>
        <strain evidence="1">1611_PpyrPB1</strain>
        <tissue evidence="1">Whole body</tissue>
    </source>
</reference>
<dbReference type="InParanoid" id="A0A5N4A340"/>
<sequence>MAMLWGIKRYQPYLEDRHFTLKTNNLAPIWLNRVKDHCPERDNELPDFLSGNPTVDEIPGDALNIYRALEPITSANTAPHLTSAAIDISTLVERVKRNQQRLLT</sequence>
<gene>
    <name evidence="1" type="ORF">PPYR_03543</name>
</gene>
<proteinExistence type="predicted"/>
<evidence type="ECO:0000313" key="1">
    <source>
        <dbReference type="EMBL" id="KAB0791743.1"/>
    </source>
</evidence>
<dbReference type="EMBL" id="VVIM01000011">
    <property type="protein sequence ID" value="KAB0791743.1"/>
    <property type="molecule type" value="Genomic_DNA"/>
</dbReference>
<dbReference type="AlphaFoldDB" id="A0A5N4A340"/>
<organism evidence="1 2">
    <name type="scientific">Photinus pyralis</name>
    <name type="common">Common eastern firefly</name>
    <name type="synonym">Lampyris pyralis</name>
    <dbReference type="NCBI Taxonomy" id="7054"/>
    <lineage>
        <taxon>Eukaryota</taxon>
        <taxon>Metazoa</taxon>
        <taxon>Ecdysozoa</taxon>
        <taxon>Arthropoda</taxon>
        <taxon>Hexapoda</taxon>
        <taxon>Insecta</taxon>
        <taxon>Pterygota</taxon>
        <taxon>Neoptera</taxon>
        <taxon>Endopterygota</taxon>
        <taxon>Coleoptera</taxon>
        <taxon>Polyphaga</taxon>
        <taxon>Elateriformia</taxon>
        <taxon>Elateroidea</taxon>
        <taxon>Lampyridae</taxon>
        <taxon>Lampyrinae</taxon>
        <taxon>Photinus</taxon>
    </lineage>
</organism>